<dbReference type="eggNOG" id="ENOG502S7E6">
    <property type="taxonomic scope" value="Eukaryota"/>
</dbReference>
<dbReference type="AlphaFoldDB" id="G4TBK4"/>
<evidence type="ECO:0000313" key="8">
    <source>
        <dbReference type="Proteomes" id="UP000007148"/>
    </source>
</evidence>
<dbReference type="PANTHER" id="PTHR15263:SF1">
    <property type="entry name" value="NF-KAPPA-B INHIBITOR-LIKE PROTEIN 1"/>
    <property type="match status" value="1"/>
</dbReference>
<proteinExistence type="predicted"/>
<keyword evidence="3" id="KW-0677">Repeat</keyword>
<evidence type="ECO:0000256" key="3">
    <source>
        <dbReference type="ARBA" id="ARBA00022737"/>
    </source>
</evidence>
<feature type="compositionally biased region" description="Basic and acidic residues" evidence="6">
    <location>
        <begin position="156"/>
        <end position="193"/>
    </location>
</feature>
<evidence type="ECO:0000256" key="5">
    <source>
        <dbReference type="ARBA" id="ARBA00023242"/>
    </source>
</evidence>
<keyword evidence="2" id="KW-0597">Phosphoprotein</keyword>
<evidence type="ECO:0000256" key="4">
    <source>
        <dbReference type="ARBA" id="ARBA00023043"/>
    </source>
</evidence>
<feature type="region of interest" description="Disordered" evidence="6">
    <location>
        <begin position="1"/>
        <end position="35"/>
    </location>
</feature>
<dbReference type="Proteomes" id="UP000007148">
    <property type="component" value="Unassembled WGS sequence"/>
</dbReference>
<dbReference type="STRING" id="1109443.G4TBK4"/>
<feature type="region of interest" description="Disordered" evidence="6">
    <location>
        <begin position="156"/>
        <end position="199"/>
    </location>
</feature>
<dbReference type="OMA" id="FTHIPER"/>
<name>G4TBK4_SERID</name>
<sequence>MSKKLHLKETPVEREQRLRKEERRARKKQKRGQPELGFVFEHESEERHWRLSEPEIYRTPGDVGASYNLAGSSGDTPNYADYKKIEKELEEAKFRAKLFDAMDDDERLDSIEARFNAYRVPERWQDSRQATENPNEMDEDEYAEWIRRGMWEKKHQREMEERRRKEHEAEERRAREKAQRREMRRLEEQERARRREKGQQAIQDAFASYQASWDRLASISNDDRILTYADIPWPISRTAPSDNDITMDSIAQFLLSEAHSVDKSKRRRIRDALFIYHPDRFEKWISMIKDDADREHVRETAGKVVRLLNLLADQYSS</sequence>
<dbReference type="GO" id="GO:0005634">
    <property type="term" value="C:nucleus"/>
    <property type="evidence" value="ECO:0007669"/>
    <property type="project" value="UniProtKB-SubCell"/>
</dbReference>
<reference evidence="7 8" key="1">
    <citation type="journal article" date="2011" name="PLoS Pathog.">
        <title>Endophytic Life Strategies Decoded by Genome and Transcriptome Analyses of the Mutualistic Root Symbiont Piriformospora indica.</title>
        <authorList>
            <person name="Zuccaro A."/>
            <person name="Lahrmann U."/>
            <person name="Guldener U."/>
            <person name="Langen G."/>
            <person name="Pfiffi S."/>
            <person name="Biedenkopf D."/>
            <person name="Wong P."/>
            <person name="Samans B."/>
            <person name="Grimm C."/>
            <person name="Basiewicz M."/>
            <person name="Murat C."/>
            <person name="Martin F."/>
            <person name="Kogel K.H."/>
        </authorList>
    </citation>
    <scope>NUCLEOTIDE SEQUENCE [LARGE SCALE GENOMIC DNA]</scope>
    <source>
        <strain evidence="7 8">DSM 11827</strain>
    </source>
</reference>
<dbReference type="InterPro" id="IPR038753">
    <property type="entry name" value="NFKBIL1"/>
</dbReference>
<dbReference type="GO" id="GO:0043124">
    <property type="term" value="P:negative regulation of canonical NF-kappaB signal transduction"/>
    <property type="evidence" value="ECO:0007669"/>
    <property type="project" value="InterPro"/>
</dbReference>
<organism evidence="7 8">
    <name type="scientific">Serendipita indica (strain DSM 11827)</name>
    <name type="common">Root endophyte fungus</name>
    <name type="synonym">Piriformospora indica</name>
    <dbReference type="NCBI Taxonomy" id="1109443"/>
    <lineage>
        <taxon>Eukaryota</taxon>
        <taxon>Fungi</taxon>
        <taxon>Dikarya</taxon>
        <taxon>Basidiomycota</taxon>
        <taxon>Agaricomycotina</taxon>
        <taxon>Agaricomycetes</taxon>
        <taxon>Sebacinales</taxon>
        <taxon>Serendipitaceae</taxon>
        <taxon>Serendipita</taxon>
    </lineage>
</organism>
<comment type="subcellular location">
    <subcellularLocation>
        <location evidence="1">Nucleus</location>
    </subcellularLocation>
</comment>
<evidence type="ECO:0000256" key="1">
    <source>
        <dbReference type="ARBA" id="ARBA00004123"/>
    </source>
</evidence>
<dbReference type="PANTHER" id="PTHR15263">
    <property type="entry name" value="I-KAPPA-B-LIKE PROTEIN IKBL"/>
    <property type="match status" value="1"/>
</dbReference>
<keyword evidence="5" id="KW-0539">Nucleus</keyword>
<dbReference type="EMBL" id="CAFZ01000038">
    <property type="protein sequence ID" value="CCA68705.1"/>
    <property type="molecule type" value="Genomic_DNA"/>
</dbReference>
<dbReference type="HOGENOM" id="CLU_074886_0_0_1"/>
<comment type="caution">
    <text evidence="7">The sequence shown here is derived from an EMBL/GenBank/DDBJ whole genome shotgun (WGS) entry which is preliminary data.</text>
</comment>
<accession>G4TBK4</accession>
<dbReference type="OrthoDB" id="412109at2759"/>
<protein>
    <submittedName>
        <fullName evidence="7">Uncharacterized protein</fullName>
    </submittedName>
</protein>
<keyword evidence="8" id="KW-1185">Reference proteome</keyword>
<evidence type="ECO:0000256" key="6">
    <source>
        <dbReference type="SAM" id="MobiDB-lite"/>
    </source>
</evidence>
<dbReference type="InParanoid" id="G4TBK4"/>
<keyword evidence="4" id="KW-0040">ANK repeat</keyword>
<evidence type="ECO:0000313" key="7">
    <source>
        <dbReference type="EMBL" id="CCA68705.1"/>
    </source>
</evidence>
<feature type="compositionally biased region" description="Basic and acidic residues" evidence="6">
    <location>
        <begin position="7"/>
        <end position="24"/>
    </location>
</feature>
<gene>
    <name evidence="7" type="ORF">PIIN_02569</name>
</gene>
<evidence type="ECO:0000256" key="2">
    <source>
        <dbReference type="ARBA" id="ARBA00022553"/>
    </source>
</evidence>